<dbReference type="Proteomes" id="UP001464387">
    <property type="component" value="Unassembled WGS sequence"/>
</dbReference>
<feature type="chain" id="PRO_5046318050" description="Phospholipase D" evidence="6">
    <location>
        <begin position="21"/>
        <end position="723"/>
    </location>
</feature>
<evidence type="ECO:0000313" key="9">
    <source>
        <dbReference type="Proteomes" id="UP001464387"/>
    </source>
</evidence>
<sequence>MNGRASIILAVFGLALTALAGCADPGRNACEFLPGQAACTRSALSVGTPGPQVAAAQFFGDAGTSDYERRFLELLAHNQLGAMDRANGTGPFGRNRRDVQNRDFQATYTTLQQLAGPVARPRLPPSGGDVGDVGEGRFDGRWRVSRQTLYIDAAARPSAPKIFDFSGLQARSVEVVVRQAGKQPADIEGSCDGALVIRAGGGSRTIAAGAAFRFRLSGADDTASLFPSDSLNGCNATIRSSLARAGAPLAMRREEAADPALAAFDSRYQRCPVPNDAGLDALERVFYASRWLSQTCAVPIGTPRLLRKSRDGFNAKVEALMGTPLSDAAIDKGDPELPLDFSRTPRLKLIYLSSLEFKADFSGRIIERLIRHHAALGTKVRIMVTDVLEREKDDAMLHRLAAEFPDVELQEYRWQADHGAPIDEQISQLHKVHHVKMLAALALDPARSRVIIGGRNIHDGFLFHQPIDLSRHPDLEQYGKTDGFSLNYYSNWSDFDIEFADPTIIDTLAAHLSTIWLRDADTNLARPFSVPVRSKGGRPSGNARHFISVPYEDSHALEDYFVELVDAASHHIQIVNPYLNLTPSLARAFDRALARGVKIDIVGRIDLKGDIGGKFLTALNKLFVEEYGDRINIREFKAPDVVLHSKIMMIDERLVAISSVNLNNRSFFHDSENGMVVLDPAFYVRMKPIYDDYLAHSNPVATNVTIPWAYRLLFDDAWVRQAF</sequence>
<dbReference type="InterPro" id="IPR001736">
    <property type="entry name" value="PLipase_D/transphosphatidylase"/>
</dbReference>
<dbReference type="SUPFAM" id="SSF56024">
    <property type="entry name" value="Phospholipase D/nuclease"/>
    <property type="match status" value="2"/>
</dbReference>
<dbReference type="PANTHER" id="PTHR21248">
    <property type="entry name" value="CARDIOLIPIN SYNTHASE"/>
    <property type="match status" value="1"/>
</dbReference>
<evidence type="ECO:0000256" key="6">
    <source>
        <dbReference type="SAM" id="SignalP"/>
    </source>
</evidence>
<keyword evidence="6" id="KW-0732">Signal</keyword>
<dbReference type="PANTHER" id="PTHR21248:SF12">
    <property type="entry name" value="CARDIOLIPIN SYNTHASE C"/>
    <property type="match status" value="1"/>
</dbReference>
<dbReference type="Gene3D" id="3.30.870.10">
    <property type="entry name" value="Endonuclease Chain A"/>
    <property type="match status" value="3"/>
</dbReference>
<evidence type="ECO:0000256" key="1">
    <source>
        <dbReference type="ARBA" id="ARBA00003145"/>
    </source>
</evidence>
<dbReference type="InterPro" id="IPR025202">
    <property type="entry name" value="PLD-like_dom"/>
</dbReference>
<feature type="domain" description="PLD phosphodiesterase" evidence="7">
    <location>
        <begin position="639"/>
        <end position="666"/>
    </location>
</feature>
<proteinExistence type="predicted"/>
<dbReference type="PROSITE" id="PS51257">
    <property type="entry name" value="PROKAR_LIPOPROTEIN"/>
    <property type="match status" value="1"/>
</dbReference>
<dbReference type="RefSeq" id="WP_287270709.1">
    <property type="nucleotide sequence ID" value="NZ_JAMYMY010000008.1"/>
</dbReference>
<keyword evidence="4" id="KW-0964">Secreted</keyword>
<comment type="function">
    <text evidence="1">Could be a virulence factor.</text>
</comment>
<dbReference type="EMBL" id="JAMYPJ010000007">
    <property type="protein sequence ID" value="MER8932814.1"/>
    <property type="molecule type" value="Genomic_DNA"/>
</dbReference>
<organism evidence="8 9">
    <name type="scientific">Mesorhizobium opportunistum</name>
    <dbReference type="NCBI Taxonomy" id="593909"/>
    <lineage>
        <taxon>Bacteria</taxon>
        <taxon>Pseudomonadati</taxon>
        <taxon>Pseudomonadota</taxon>
        <taxon>Alphaproteobacteria</taxon>
        <taxon>Hyphomicrobiales</taxon>
        <taxon>Phyllobacteriaceae</taxon>
        <taxon>Mesorhizobium</taxon>
    </lineage>
</organism>
<name>A0ABV1YCJ3_9HYPH</name>
<feature type="signal peptide" evidence="6">
    <location>
        <begin position="1"/>
        <end position="20"/>
    </location>
</feature>
<keyword evidence="9" id="KW-1185">Reference proteome</keyword>
<evidence type="ECO:0000313" key="8">
    <source>
        <dbReference type="EMBL" id="MER8932814.1"/>
    </source>
</evidence>
<evidence type="ECO:0000256" key="3">
    <source>
        <dbReference type="ARBA" id="ARBA00018392"/>
    </source>
</evidence>
<accession>A0ABV1YCJ3</accession>
<dbReference type="Pfam" id="PF13091">
    <property type="entry name" value="PLDc_2"/>
    <property type="match status" value="1"/>
</dbReference>
<gene>
    <name evidence="8" type="ORF">NKI33_07535</name>
</gene>
<dbReference type="PROSITE" id="PS50035">
    <property type="entry name" value="PLD"/>
    <property type="match status" value="1"/>
</dbReference>
<dbReference type="SMART" id="SM00155">
    <property type="entry name" value="PLDc"/>
    <property type="match status" value="1"/>
</dbReference>
<evidence type="ECO:0000256" key="4">
    <source>
        <dbReference type="ARBA" id="ARBA00022525"/>
    </source>
</evidence>
<comment type="caution">
    <text evidence="8">The sequence shown here is derived from an EMBL/GenBank/DDBJ whole genome shotgun (WGS) entry which is preliminary data.</text>
</comment>
<protein>
    <recommendedName>
        <fullName evidence="3">Phospholipase D</fullName>
    </recommendedName>
    <alternativeName>
        <fullName evidence="5">Choline phosphatase</fullName>
    </alternativeName>
</protein>
<evidence type="ECO:0000259" key="7">
    <source>
        <dbReference type="PROSITE" id="PS50035"/>
    </source>
</evidence>
<comment type="subcellular location">
    <subcellularLocation>
        <location evidence="2">Secreted</location>
    </subcellularLocation>
</comment>
<evidence type="ECO:0000256" key="5">
    <source>
        <dbReference type="ARBA" id="ARBA00029594"/>
    </source>
</evidence>
<evidence type="ECO:0000256" key="2">
    <source>
        <dbReference type="ARBA" id="ARBA00004613"/>
    </source>
</evidence>
<reference evidence="8 9" key="1">
    <citation type="journal article" date="2024" name="Proc. Natl. Acad. Sci. U.S.A.">
        <title>The evolutionary genomics of adaptation to stress in wild rhizobium bacteria.</title>
        <authorList>
            <person name="Kehlet-Delgado H."/>
            <person name="Montoya A.P."/>
            <person name="Jensen K.T."/>
            <person name="Wendlandt C.E."/>
            <person name="Dexheimer C."/>
            <person name="Roberts M."/>
            <person name="Torres Martinez L."/>
            <person name="Friesen M.L."/>
            <person name="Griffitts J.S."/>
            <person name="Porter S.S."/>
        </authorList>
    </citation>
    <scope>NUCLEOTIDE SEQUENCE [LARGE SCALE GENOMIC DNA]</scope>
    <source>
        <strain evidence="8 9">M0729</strain>
    </source>
</reference>